<evidence type="ECO:0000256" key="1">
    <source>
        <dbReference type="ARBA" id="ARBA00004362"/>
    </source>
</evidence>
<dbReference type="InterPro" id="IPR050703">
    <property type="entry name" value="Flavin_MAO"/>
</dbReference>
<accession>A0A0N4ZUR2</accession>
<dbReference type="EC" id="1.4.3.4" evidence="3"/>
<keyword evidence="5" id="KW-0732">Signal</keyword>
<evidence type="ECO:0000313" key="8">
    <source>
        <dbReference type="WBParaSite" id="PTRK_0001232500.1"/>
    </source>
</evidence>
<dbReference type="GO" id="GO:0097621">
    <property type="term" value="F:monoamine oxidase activity"/>
    <property type="evidence" value="ECO:0007669"/>
    <property type="project" value="UniProtKB-EC"/>
</dbReference>
<dbReference type="Proteomes" id="UP000038045">
    <property type="component" value="Unplaced"/>
</dbReference>
<sequence length="814" mass="91045">MNKFNFVLLFFVQIYFVFSSTNEESNTLNYDIIIVGSGLTGLTAAKEIKKNNPSVSLLILEASDSSGGRIRGQPLSISKNDSTKKQMVDIGAMWISPSHSEIISLAKEYNLDLYSQAHTCGDRIVFVNNNLTQNFRFKRQSDWESVPGKSLSDLASPVIFNTLSSQSCEDFVNSYSLTESTKDGVFRFLQTFYDSPADSISALQLMLTLSSENEDIQTILNNQGHGNGLIMKNSLQSLIDELTKDLLINYHQEVMSVNILNNDGTVIENNTITGSQVFVTTSNGQKYLAQEVIIAISPQSTGKIIFGPELNQTEKDFLSNYKSQGEAYYFVSSFETPFWRSNNHSGQIIFSDQTGSNPLYWLTTFDISEDNNCQVDNNVGLMYGIAHFTREMSEAERIEAYTNVLEQNLGNTTLKELIEIKDIQWVNVPHINGLVGAIPVNGIKNITQITNSPFLKRVHFASPELSLQSMGSPNGAVCKGKEVAQTVMQEMTNLPEVKLQDDSNTNIIVGGIINNETYLSSTELPIMEENNTTMFPYSTSSHYPEEVISISSTIEQSFESTTPNANAFVYNTSQHYADEVTQIYMTTDSLNEQTTDSQTTERSQTIEELNDNNDKIMSSTTQTIESTSLDEELQTSTEFQYSTTPHYLPETTNQYTSTNIVETINNEDDVSSTTFSYDTSSHYAEDIISSTTNDPHNNQMRDDIETSTANYDNFIYNTSAHYSEDMNFNSTNEISNINQSFNNEDSSTSSVTQKYVDAINKVYDTKNLTEINGLILQIQSDIPNVSKSDSLQLIKQLNELIDMLVEGLQNSENI</sequence>
<keyword evidence="7" id="KW-1185">Reference proteome</keyword>
<evidence type="ECO:0000256" key="4">
    <source>
        <dbReference type="ARBA" id="ARBA00048448"/>
    </source>
</evidence>
<name>A0A0N4ZUR2_PARTI</name>
<comment type="subcellular location">
    <subcellularLocation>
        <location evidence="1">Mitochondrion outer membrane</location>
        <topology evidence="1">Single-pass type IV membrane protein</topology>
        <orientation evidence="1">Cytoplasmic side</orientation>
    </subcellularLocation>
</comment>
<dbReference type="STRING" id="131310.A0A0N4ZUR2"/>
<dbReference type="Gene3D" id="3.50.50.60">
    <property type="entry name" value="FAD/NAD(P)-binding domain"/>
    <property type="match status" value="1"/>
</dbReference>
<dbReference type="PANTHER" id="PTHR43563">
    <property type="entry name" value="AMINE OXIDASE"/>
    <property type="match status" value="1"/>
</dbReference>
<dbReference type="WBParaSite" id="PTRK_0001232500.1">
    <property type="protein sequence ID" value="PTRK_0001232500.1"/>
    <property type="gene ID" value="PTRK_0001232500"/>
</dbReference>
<dbReference type="AlphaFoldDB" id="A0A0N4ZUR2"/>
<dbReference type="SUPFAM" id="SSF51905">
    <property type="entry name" value="FAD/NAD(P)-binding domain"/>
    <property type="match status" value="1"/>
</dbReference>
<dbReference type="Pfam" id="PF01593">
    <property type="entry name" value="Amino_oxidase"/>
    <property type="match status" value="1"/>
</dbReference>
<dbReference type="InterPro" id="IPR002937">
    <property type="entry name" value="Amino_oxidase"/>
</dbReference>
<protein>
    <recommendedName>
        <fullName evidence="3">monoamine oxidase</fullName>
        <ecNumber evidence="3">1.4.3.4</ecNumber>
    </recommendedName>
</protein>
<comment type="catalytic activity">
    <reaction evidence="4">
        <text>a secondary aliphatic amine + O2 + H2O = a primary amine + an aldehyde + H2O2</text>
        <dbReference type="Rhea" id="RHEA:26414"/>
        <dbReference type="ChEBI" id="CHEBI:15377"/>
        <dbReference type="ChEBI" id="CHEBI:15379"/>
        <dbReference type="ChEBI" id="CHEBI:16240"/>
        <dbReference type="ChEBI" id="CHEBI:17478"/>
        <dbReference type="ChEBI" id="CHEBI:58855"/>
        <dbReference type="ChEBI" id="CHEBI:65296"/>
        <dbReference type="EC" id="1.4.3.4"/>
    </reaction>
</comment>
<organism evidence="7 8">
    <name type="scientific">Parastrongyloides trichosuri</name>
    <name type="common">Possum-specific nematode worm</name>
    <dbReference type="NCBI Taxonomy" id="131310"/>
    <lineage>
        <taxon>Eukaryota</taxon>
        <taxon>Metazoa</taxon>
        <taxon>Ecdysozoa</taxon>
        <taxon>Nematoda</taxon>
        <taxon>Chromadorea</taxon>
        <taxon>Rhabditida</taxon>
        <taxon>Tylenchina</taxon>
        <taxon>Panagrolaimomorpha</taxon>
        <taxon>Strongyloidoidea</taxon>
        <taxon>Strongyloididae</taxon>
        <taxon>Parastrongyloides</taxon>
    </lineage>
</organism>
<evidence type="ECO:0000259" key="6">
    <source>
        <dbReference type="Pfam" id="PF01593"/>
    </source>
</evidence>
<dbReference type="GO" id="GO:0005741">
    <property type="term" value="C:mitochondrial outer membrane"/>
    <property type="evidence" value="ECO:0007669"/>
    <property type="project" value="UniProtKB-SubCell"/>
</dbReference>
<evidence type="ECO:0000256" key="2">
    <source>
        <dbReference type="ARBA" id="ARBA00005995"/>
    </source>
</evidence>
<feature type="chain" id="PRO_5005892333" description="monoamine oxidase" evidence="5">
    <location>
        <begin position="20"/>
        <end position="814"/>
    </location>
</feature>
<evidence type="ECO:0000256" key="5">
    <source>
        <dbReference type="SAM" id="SignalP"/>
    </source>
</evidence>
<dbReference type="SUPFAM" id="SSF54373">
    <property type="entry name" value="FAD-linked reductases, C-terminal domain"/>
    <property type="match status" value="1"/>
</dbReference>
<feature type="signal peptide" evidence="5">
    <location>
        <begin position="1"/>
        <end position="19"/>
    </location>
</feature>
<comment type="similarity">
    <text evidence="2">Belongs to the flavin monoamine oxidase family.</text>
</comment>
<evidence type="ECO:0000256" key="3">
    <source>
        <dbReference type="ARBA" id="ARBA00012804"/>
    </source>
</evidence>
<proteinExistence type="inferred from homology"/>
<feature type="domain" description="Amine oxidase" evidence="6">
    <location>
        <begin position="39"/>
        <end position="488"/>
    </location>
</feature>
<reference evidence="8" key="1">
    <citation type="submission" date="2017-02" db="UniProtKB">
        <authorList>
            <consortium name="WormBaseParasite"/>
        </authorList>
    </citation>
    <scope>IDENTIFICATION</scope>
</reference>
<dbReference type="PANTHER" id="PTHR43563:SF18">
    <property type="entry name" value="AMINE OXIDASE DOMAIN-CONTAINING PROTEIN"/>
    <property type="match status" value="1"/>
</dbReference>
<dbReference type="InterPro" id="IPR036188">
    <property type="entry name" value="FAD/NAD-bd_sf"/>
</dbReference>
<evidence type="ECO:0000313" key="7">
    <source>
        <dbReference type="Proteomes" id="UP000038045"/>
    </source>
</evidence>